<dbReference type="InterPro" id="IPR036259">
    <property type="entry name" value="MFS_trans_sf"/>
</dbReference>
<feature type="region of interest" description="Disordered" evidence="5">
    <location>
        <begin position="15"/>
        <end position="43"/>
    </location>
</feature>
<organism evidence="8 9">
    <name type="scientific">Teratosphaeria destructans</name>
    <dbReference type="NCBI Taxonomy" id="418781"/>
    <lineage>
        <taxon>Eukaryota</taxon>
        <taxon>Fungi</taxon>
        <taxon>Dikarya</taxon>
        <taxon>Ascomycota</taxon>
        <taxon>Pezizomycotina</taxon>
        <taxon>Dothideomycetes</taxon>
        <taxon>Dothideomycetidae</taxon>
        <taxon>Mycosphaerellales</taxon>
        <taxon>Teratosphaeriaceae</taxon>
        <taxon>Teratosphaeria</taxon>
    </lineage>
</organism>
<feature type="transmembrane region" description="Helical" evidence="6">
    <location>
        <begin position="361"/>
        <end position="381"/>
    </location>
</feature>
<name>A0A9W7W6A0_9PEZI</name>
<dbReference type="CDD" id="cd17323">
    <property type="entry name" value="MFS_Tpo1_MDR_like"/>
    <property type="match status" value="1"/>
</dbReference>
<sequence>MLILLQERSLKREVQRQLDSLKDSENGGSSGASESSRGGGEKDLYGRLPGVEVQVNEDGSKNYLVGWSSPDDHMDPHNWSQAPQARKIKVVFMLVLIAFVVTAGSSIDSGVQTAAAKAFHVSDVTEALGGTAIYLIGFGIGALIASPASELFGRYLVYLGTLLIYACWILGAALAPNIGAQIAFRFLAGLSGSAPLTVAGGTISDIFNAREKTWAFPLFAIIGFGGPVLGPVLSAYIPVTGVLDFHWAEWVILILDGLVIVLILAFKEETLAPRLLKRKAAYFRKLTGDDRFRSQIELGDHSLWTVLKTNFSRPFILALEPIVLAFTLYLSIIYIILFTFLDGYDYIFEMTYGINSGLSNIIFVGLFIGILLQVVLVPVIVSKTNKQLARDGDEGQGTKLDRESRLLFAMYSAPAIPIGLFWMAWTDYASISIWSPIVSSLVIGFGFIAVFLSAYMYIIDSYEMYAASALTFCALVRYLAAGGMTVVGVPMYGNLGTHYTLTILACISIAALPIPYLLYIWGPRLRAKSKYAHQPEGEKE</sequence>
<feature type="transmembrane region" description="Helical" evidence="6">
    <location>
        <begin position="245"/>
        <end position="266"/>
    </location>
</feature>
<reference evidence="8 9" key="2">
    <citation type="journal article" date="2021" name="Curr. Genet.">
        <title>Genetic response to nitrogen starvation in the aggressive Eucalyptus foliar pathogen Teratosphaeria destructans.</title>
        <authorList>
            <person name="Havenga M."/>
            <person name="Wingfield B.D."/>
            <person name="Wingfield M.J."/>
            <person name="Dreyer L.L."/>
            <person name="Roets F."/>
            <person name="Aylward J."/>
        </authorList>
    </citation>
    <scope>NUCLEOTIDE SEQUENCE [LARGE SCALE GENOMIC DNA]</scope>
    <source>
        <strain evidence="8">CMW44962</strain>
    </source>
</reference>
<feature type="compositionally biased region" description="Basic and acidic residues" evidence="5">
    <location>
        <begin position="15"/>
        <end position="25"/>
    </location>
</feature>
<dbReference type="PANTHER" id="PTHR23502">
    <property type="entry name" value="MAJOR FACILITATOR SUPERFAMILY"/>
    <property type="match status" value="1"/>
</dbReference>
<evidence type="ECO:0000256" key="1">
    <source>
        <dbReference type="ARBA" id="ARBA00004141"/>
    </source>
</evidence>
<feature type="domain" description="Major facilitator superfamily (MFS) profile" evidence="7">
    <location>
        <begin position="90"/>
        <end position="523"/>
    </location>
</feature>
<evidence type="ECO:0000256" key="6">
    <source>
        <dbReference type="SAM" id="Phobius"/>
    </source>
</evidence>
<dbReference type="PROSITE" id="PS50850">
    <property type="entry name" value="MFS"/>
    <property type="match status" value="1"/>
</dbReference>
<reference evidence="8 9" key="1">
    <citation type="journal article" date="2018" name="IMA Fungus">
        <title>IMA Genome-F 10: Nine draft genome sequences of Claviceps purpurea s.lat., including C. arundinis, C. humidiphila, and C. cf. spartinae, pseudomolecules for the pitch canker pathogen Fusarium circinatum, draft genome of Davidsoniella eucalypti, Grosmannia galeiformis, Quambalaria eucalypti, and Teratosphaeria destructans.</title>
        <authorList>
            <person name="Wingfield B.D."/>
            <person name="Liu M."/>
            <person name="Nguyen H.D."/>
            <person name="Lane F.A."/>
            <person name="Morgan S.W."/>
            <person name="De Vos L."/>
            <person name="Wilken P.M."/>
            <person name="Duong T.A."/>
            <person name="Aylward J."/>
            <person name="Coetzee M.P."/>
            <person name="Dadej K."/>
            <person name="De Beer Z.W."/>
            <person name="Findlay W."/>
            <person name="Havenga M."/>
            <person name="Kolarik M."/>
            <person name="Menzies J.G."/>
            <person name="Naidoo K."/>
            <person name="Pochopski O."/>
            <person name="Shoukouhi P."/>
            <person name="Santana Q.C."/>
            <person name="Seifert K.A."/>
            <person name="Soal N."/>
            <person name="Steenkamp E.T."/>
            <person name="Tatham C.T."/>
            <person name="van der Nest M.A."/>
            <person name="Wingfield M.J."/>
        </authorList>
    </citation>
    <scope>NUCLEOTIDE SEQUENCE [LARGE SCALE GENOMIC DNA]</scope>
    <source>
        <strain evidence="8">CMW44962</strain>
    </source>
</reference>
<evidence type="ECO:0000256" key="5">
    <source>
        <dbReference type="SAM" id="MobiDB-lite"/>
    </source>
</evidence>
<dbReference type="GO" id="GO:0005886">
    <property type="term" value="C:plasma membrane"/>
    <property type="evidence" value="ECO:0007669"/>
    <property type="project" value="TreeGrafter"/>
</dbReference>
<feature type="transmembrane region" description="Helical" evidence="6">
    <location>
        <begin position="127"/>
        <end position="148"/>
    </location>
</feature>
<feature type="transmembrane region" description="Helical" evidence="6">
    <location>
        <begin position="155"/>
        <end position="176"/>
    </location>
</feature>
<proteinExistence type="predicted"/>
<evidence type="ECO:0000256" key="3">
    <source>
        <dbReference type="ARBA" id="ARBA00022989"/>
    </source>
</evidence>
<dbReference type="Proteomes" id="UP001138500">
    <property type="component" value="Unassembled WGS sequence"/>
</dbReference>
<feature type="transmembrane region" description="Helical" evidence="6">
    <location>
        <begin position="437"/>
        <end position="458"/>
    </location>
</feature>
<comment type="caution">
    <text evidence="8">The sequence shown here is derived from an EMBL/GenBank/DDBJ whole genome shotgun (WGS) entry which is preliminary data.</text>
</comment>
<dbReference type="InterPro" id="IPR020846">
    <property type="entry name" value="MFS_dom"/>
</dbReference>
<feature type="transmembrane region" description="Helical" evidence="6">
    <location>
        <begin position="90"/>
        <end position="107"/>
    </location>
</feature>
<evidence type="ECO:0000256" key="4">
    <source>
        <dbReference type="ARBA" id="ARBA00023136"/>
    </source>
</evidence>
<dbReference type="Gene3D" id="1.20.1250.20">
    <property type="entry name" value="MFS general substrate transporter like domains"/>
    <property type="match status" value="1"/>
</dbReference>
<gene>
    <name evidence="8" type="ORF">Tdes44962_MAKER01396</name>
</gene>
<protein>
    <submittedName>
        <fullName evidence="8">Benomyl/methotrexate resistance protein</fullName>
    </submittedName>
</protein>
<evidence type="ECO:0000259" key="7">
    <source>
        <dbReference type="PROSITE" id="PS50850"/>
    </source>
</evidence>
<evidence type="ECO:0000256" key="2">
    <source>
        <dbReference type="ARBA" id="ARBA00022692"/>
    </source>
</evidence>
<dbReference type="SUPFAM" id="SSF103473">
    <property type="entry name" value="MFS general substrate transporter"/>
    <property type="match status" value="1"/>
</dbReference>
<feature type="transmembrane region" description="Helical" evidence="6">
    <location>
        <begin position="182"/>
        <end position="203"/>
    </location>
</feature>
<feature type="transmembrane region" description="Helical" evidence="6">
    <location>
        <begin position="215"/>
        <end position="239"/>
    </location>
</feature>
<accession>A0A9W7W6A0</accession>
<comment type="subcellular location">
    <subcellularLocation>
        <location evidence="1">Membrane</location>
        <topology evidence="1">Multi-pass membrane protein</topology>
    </subcellularLocation>
</comment>
<feature type="transmembrane region" description="Helical" evidence="6">
    <location>
        <begin position="470"/>
        <end position="493"/>
    </location>
</feature>
<dbReference type="GO" id="GO:0022857">
    <property type="term" value="F:transmembrane transporter activity"/>
    <property type="evidence" value="ECO:0007669"/>
    <property type="project" value="InterPro"/>
</dbReference>
<evidence type="ECO:0000313" key="9">
    <source>
        <dbReference type="Proteomes" id="UP001138500"/>
    </source>
</evidence>
<dbReference type="Pfam" id="PF07690">
    <property type="entry name" value="MFS_1"/>
    <property type="match status" value="1"/>
</dbReference>
<keyword evidence="2 6" id="KW-0812">Transmembrane</keyword>
<keyword evidence="3 6" id="KW-1133">Transmembrane helix</keyword>
<feature type="transmembrane region" description="Helical" evidence="6">
    <location>
        <begin position="499"/>
        <end position="521"/>
    </location>
</feature>
<dbReference type="OrthoDB" id="3936150at2759"/>
<dbReference type="EMBL" id="RIBY02000224">
    <property type="protein sequence ID" value="KAH9844849.1"/>
    <property type="molecule type" value="Genomic_DNA"/>
</dbReference>
<feature type="transmembrane region" description="Helical" evidence="6">
    <location>
        <begin position="315"/>
        <end position="341"/>
    </location>
</feature>
<keyword evidence="9" id="KW-1185">Reference proteome</keyword>
<dbReference type="PANTHER" id="PTHR23502:SF47">
    <property type="entry name" value="MAJOR FACILITATOR SUPERFAMILY (MFS) PROFILE DOMAIN-CONTAINING PROTEIN-RELATED"/>
    <property type="match status" value="1"/>
</dbReference>
<evidence type="ECO:0000313" key="8">
    <source>
        <dbReference type="EMBL" id="KAH9844849.1"/>
    </source>
</evidence>
<keyword evidence="4 6" id="KW-0472">Membrane</keyword>
<dbReference type="InterPro" id="IPR011701">
    <property type="entry name" value="MFS"/>
</dbReference>
<feature type="transmembrane region" description="Helical" evidence="6">
    <location>
        <begin position="406"/>
        <end position="425"/>
    </location>
</feature>
<dbReference type="AlphaFoldDB" id="A0A9W7W6A0"/>